<sequence>MEYSEVLKYLAPCGLDCMRCADCEQGEIKQLSSRLNQLLGNYKPVAKMKTDKQPVFNDYALFNEILTLFTCIPFPPRL</sequence>
<reference evidence="1" key="1">
    <citation type="submission" date="2016-02" db="EMBL/GenBank/DDBJ databases">
        <title>Draft Genome Sequence of Sporotomaculum syntrophicum Strain FB, a Syntrophic Benzoate Degrader.</title>
        <authorList>
            <person name="Nobu M.K."/>
            <person name="Narihiro T."/>
            <person name="Qiu Y.-L."/>
            <person name="Ohashi A."/>
            <person name="Liu W.-T."/>
            <person name="Yuji S."/>
        </authorList>
    </citation>
    <scope>NUCLEOTIDE SEQUENCE</scope>
    <source>
        <strain evidence="1">FB</strain>
    </source>
</reference>
<keyword evidence="2" id="KW-1185">Reference proteome</keyword>
<dbReference type="EMBL" id="LSRS01000003">
    <property type="protein sequence ID" value="KAF1085270.1"/>
    <property type="molecule type" value="Genomic_DNA"/>
</dbReference>
<comment type="caution">
    <text evidence="1">The sequence shown here is derived from an EMBL/GenBank/DDBJ whole genome shotgun (WGS) entry which is preliminary data.</text>
</comment>
<evidence type="ECO:0000313" key="1">
    <source>
        <dbReference type="EMBL" id="KAF1085270.1"/>
    </source>
</evidence>
<dbReference type="AlphaFoldDB" id="A0A9D3AWC8"/>
<evidence type="ECO:0000313" key="2">
    <source>
        <dbReference type="Proteomes" id="UP000798488"/>
    </source>
</evidence>
<dbReference type="RefSeq" id="WP_202623752.1">
    <property type="nucleotide sequence ID" value="NZ_LSRS01000003.1"/>
</dbReference>
<organism evidence="1 2">
    <name type="scientific">Sporotomaculum syntrophicum</name>
    <dbReference type="NCBI Taxonomy" id="182264"/>
    <lineage>
        <taxon>Bacteria</taxon>
        <taxon>Bacillati</taxon>
        <taxon>Bacillota</taxon>
        <taxon>Clostridia</taxon>
        <taxon>Eubacteriales</taxon>
        <taxon>Desulfallaceae</taxon>
        <taxon>Sporotomaculum</taxon>
    </lineage>
</organism>
<protein>
    <submittedName>
        <fullName evidence="1">Uncharacterized protein</fullName>
    </submittedName>
</protein>
<dbReference type="Proteomes" id="UP000798488">
    <property type="component" value="Unassembled WGS sequence"/>
</dbReference>
<name>A0A9D3AWC8_9FIRM</name>
<proteinExistence type="predicted"/>
<gene>
    <name evidence="1" type="ORF">SPSYN_01406</name>
</gene>
<accession>A0A9D3AWC8</accession>